<keyword evidence="2" id="KW-0804">Transcription</keyword>
<evidence type="ECO:0000313" key="5">
    <source>
        <dbReference type="EMBL" id="TYL37638.1"/>
    </source>
</evidence>
<dbReference type="PANTHER" id="PTHR34236:SF1">
    <property type="entry name" value="DIMETHYL SULFOXIDE REDUCTASE TRANSCRIPTIONAL ACTIVATOR"/>
    <property type="match status" value="1"/>
</dbReference>
<comment type="caution">
    <text evidence="5">The sequence shown here is derived from an EMBL/GenBank/DDBJ whole genome shotgun (WGS) entry which is preliminary data.</text>
</comment>
<dbReference type="InterPro" id="IPR036388">
    <property type="entry name" value="WH-like_DNA-bd_sf"/>
</dbReference>
<dbReference type="RefSeq" id="WP_148859094.1">
    <property type="nucleotide sequence ID" value="NZ_PHNJ01000009.1"/>
</dbReference>
<keyword evidence="6" id="KW-1185">Reference proteome</keyword>
<reference evidence="5" key="1">
    <citation type="submission" date="2017-11" db="EMBL/GenBank/DDBJ databases">
        <authorList>
            <person name="Kajale S.C."/>
            <person name="Sharma A."/>
        </authorList>
    </citation>
    <scope>NUCLEOTIDE SEQUENCE</scope>
    <source>
        <strain evidence="5">LS1_42</strain>
    </source>
</reference>
<name>A0A8J8Q387_9EURY</name>
<evidence type="ECO:0000259" key="4">
    <source>
        <dbReference type="Pfam" id="PF24281"/>
    </source>
</evidence>
<accession>A0A8J8Q387</accession>
<sequence>MREFAFTVVYERGADHLMDVFIDHPQLYAQTISCHATEDTMWRVDEVTGPREALEAYDDCLDGIDRCSSVRGMGGCAIDWTYDVLADRPTSRLIYSRQSEGDGCRSIPYLAAKHLGDGVLCRAEQHEREYRWRLLAEDDTAMGAIYDELDANLRDGLELTFERVSRPIEWGGERVTGSDLPYEQREALELAVEYGYYDAPRRRSLQEIADAEGIPTSTLQYRLTRAEAWLARSFLSNTKRTPTTGPVPTADDD</sequence>
<feature type="domain" description="HVO-2928 N-terminal" evidence="4">
    <location>
        <begin position="3"/>
        <end position="170"/>
    </location>
</feature>
<dbReference type="Proteomes" id="UP000766904">
    <property type="component" value="Unassembled WGS sequence"/>
</dbReference>
<dbReference type="PANTHER" id="PTHR34236">
    <property type="entry name" value="DIMETHYL SULFOXIDE REDUCTASE TRANSCRIPTIONAL ACTIVATOR"/>
    <property type="match status" value="1"/>
</dbReference>
<dbReference type="InterPro" id="IPR013324">
    <property type="entry name" value="RNA_pol_sigma_r3/r4-like"/>
</dbReference>
<dbReference type="InterPro" id="IPR007050">
    <property type="entry name" value="HTH_bacterioopsin"/>
</dbReference>
<dbReference type="InterPro" id="IPR056529">
    <property type="entry name" value="HVO_2928_N"/>
</dbReference>
<dbReference type="Gene3D" id="1.10.10.10">
    <property type="entry name" value="Winged helix-like DNA-binding domain superfamily/Winged helix DNA-binding domain"/>
    <property type="match status" value="1"/>
</dbReference>
<dbReference type="Pfam" id="PF04967">
    <property type="entry name" value="HTH_10"/>
    <property type="match status" value="1"/>
</dbReference>
<keyword evidence="1" id="KW-0805">Transcription regulation</keyword>
<dbReference type="SUPFAM" id="SSF88659">
    <property type="entry name" value="Sigma3 and sigma4 domains of RNA polymerase sigma factors"/>
    <property type="match status" value="1"/>
</dbReference>
<dbReference type="Pfam" id="PF24281">
    <property type="entry name" value="HVO_2928_N"/>
    <property type="match status" value="1"/>
</dbReference>
<evidence type="ECO:0000313" key="6">
    <source>
        <dbReference type="Proteomes" id="UP000766904"/>
    </source>
</evidence>
<proteinExistence type="predicted"/>
<evidence type="ECO:0000259" key="3">
    <source>
        <dbReference type="Pfam" id="PF04967"/>
    </source>
</evidence>
<dbReference type="AlphaFoldDB" id="A0A8J8Q387"/>
<organism evidence="5 6">
    <name type="scientific">Natronococcus pandeyae</name>
    <dbReference type="NCBI Taxonomy" id="2055836"/>
    <lineage>
        <taxon>Archaea</taxon>
        <taxon>Methanobacteriati</taxon>
        <taxon>Methanobacteriota</taxon>
        <taxon>Stenosarchaea group</taxon>
        <taxon>Halobacteria</taxon>
        <taxon>Halobacteriales</taxon>
        <taxon>Natrialbaceae</taxon>
        <taxon>Natronococcus</taxon>
    </lineage>
</organism>
<dbReference type="OrthoDB" id="198846at2157"/>
<evidence type="ECO:0000256" key="2">
    <source>
        <dbReference type="ARBA" id="ARBA00023163"/>
    </source>
</evidence>
<protein>
    <submittedName>
        <fullName evidence="5">Transcriptional regulator</fullName>
    </submittedName>
</protein>
<gene>
    <name evidence="5" type="ORF">CV102_16505</name>
</gene>
<evidence type="ECO:0000256" key="1">
    <source>
        <dbReference type="ARBA" id="ARBA00023015"/>
    </source>
</evidence>
<dbReference type="EMBL" id="PHNJ01000009">
    <property type="protein sequence ID" value="TYL37638.1"/>
    <property type="molecule type" value="Genomic_DNA"/>
</dbReference>
<feature type="domain" description="HTH bat-type" evidence="3">
    <location>
        <begin position="183"/>
        <end position="230"/>
    </location>
</feature>